<keyword evidence="1" id="KW-0479">Metal-binding</keyword>
<protein>
    <recommendedName>
        <fullName evidence="4">TFIIS-type domain-containing protein</fullName>
    </recommendedName>
</protein>
<dbReference type="SUPFAM" id="SSF57783">
    <property type="entry name" value="Zinc beta-ribbon"/>
    <property type="match status" value="1"/>
</dbReference>
<dbReference type="GO" id="GO:0006351">
    <property type="term" value="P:DNA-templated transcription"/>
    <property type="evidence" value="ECO:0007669"/>
    <property type="project" value="InterPro"/>
</dbReference>
<dbReference type="InterPro" id="IPR001222">
    <property type="entry name" value="Znf_TFIIS"/>
</dbReference>
<dbReference type="GO" id="GO:0008270">
    <property type="term" value="F:zinc ion binding"/>
    <property type="evidence" value="ECO:0007669"/>
    <property type="project" value="UniProtKB-KW"/>
</dbReference>
<dbReference type="Gene3D" id="2.20.25.10">
    <property type="match status" value="1"/>
</dbReference>
<dbReference type="GO" id="GO:0003676">
    <property type="term" value="F:nucleic acid binding"/>
    <property type="evidence" value="ECO:0007669"/>
    <property type="project" value="InterPro"/>
</dbReference>
<dbReference type="PROSITE" id="PS51133">
    <property type="entry name" value="ZF_TFIIS_2"/>
    <property type="match status" value="1"/>
</dbReference>
<proteinExistence type="predicted"/>
<evidence type="ECO:0000256" key="2">
    <source>
        <dbReference type="ARBA" id="ARBA00022771"/>
    </source>
</evidence>
<evidence type="ECO:0000259" key="4">
    <source>
        <dbReference type="PROSITE" id="PS51133"/>
    </source>
</evidence>
<feature type="domain" description="TFIIS-type" evidence="4">
    <location>
        <begin position="129"/>
        <end position="169"/>
    </location>
</feature>
<evidence type="ECO:0000256" key="1">
    <source>
        <dbReference type="ARBA" id="ARBA00022723"/>
    </source>
</evidence>
<name>A0A6C0BKP4_9ZZZZ</name>
<keyword evidence="3" id="KW-0862">Zinc</keyword>
<dbReference type="Pfam" id="PF01096">
    <property type="entry name" value="Zn_ribbon_TFIIS"/>
    <property type="match status" value="1"/>
</dbReference>
<dbReference type="SMART" id="SM00440">
    <property type="entry name" value="ZnF_C2C2"/>
    <property type="match status" value="1"/>
</dbReference>
<organism evidence="5">
    <name type="scientific">viral metagenome</name>
    <dbReference type="NCBI Taxonomy" id="1070528"/>
    <lineage>
        <taxon>unclassified sequences</taxon>
        <taxon>metagenomes</taxon>
        <taxon>organismal metagenomes</taxon>
    </lineage>
</organism>
<evidence type="ECO:0000313" key="5">
    <source>
        <dbReference type="EMBL" id="QHS92947.1"/>
    </source>
</evidence>
<dbReference type="EMBL" id="MN739194">
    <property type="protein sequence ID" value="QHS92947.1"/>
    <property type="molecule type" value="Genomic_DNA"/>
</dbReference>
<dbReference type="AlphaFoldDB" id="A0A6C0BKP4"/>
<evidence type="ECO:0000256" key="3">
    <source>
        <dbReference type="ARBA" id="ARBA00022833"/>
    </source>
</evidence>
<keyword evidence="2" id="KW-0863">Zinc-finger</keyword>
<sequence>MDLSFASIAGYGSNRQVVVEEDEIAARLLAIETPDGVPLTDEQVDMLLGLNYNQIGEPRILTLEEPGVLYEIASMIMTSGFDNTYRYILNSAPQGPKQLILNQPNMEEKANSAKFDLENYRMRATAIKGIHTCPRCRSRETISSELQTRGGDEGTTITIVCTQCDKKWKRNN</sequence>
<accession>A0A6C0BKP4</accession>
<reference evidence="5" key="1">
    <citation type="journal article" date="2020" name="Nature">
        <title>Giant virus diversity and host interactions through global metagenomics.</title>
        <authorList>
            <person name="Schulz F."/>
            <person name="Roux S."/>
            <person name="Paez-Espino D."/>
            <person name="Jungbluth S."/>
            <person name="Walsh D.A."/>
            <person name="Denef V.J."/>
            <person name="McMahon K.D."/>
            <person name="Konstantinidis K.T."/>
            <person name="Eloe-Fadrosh E.A."/>
            <person name="Kyrpides N.C."/>
            <person name="Woyke T."/>
        </authorList>
    </citation>
    <scope>NUCLEOTIDE SEQUENCE</scope>
    <source>
        <strain evidence="5">GVMAG-M-3300017651-5</strain>
    </source>
</reference>